<dbReference type="OrthoDB" id="5371837at2759"/>
<gene>
    <name evidence="1" type="ORF">DFL_000822</name>
</gene>
<comment type="caution">
    <text evidence="1">The sequence shown here is derived from an EMBL/GenBank/DDBJ whole genome shotgun (WGS) entry which is preliminary data.</text>
</comment>
<dbReference type="GeneID" id="93583133"/>
<proteinExistence type="predicted"/>
<dbReference type="Proteomes" id="UP000283090">
    <property type="component" value="Unassembled WGS sequence"/>
</dbReference>
<dbReference type="AlphaFoldDB" id="A0A437AEY9"/>
<sequence length="162" mass="18695">MIIPQAPTAPRDPSESLNFQARAQDPFAEEILQELYVGKADSASRIISPLALKLQPIAVGWDDRSYYMRIYDREGKLARKMFWSGSFYECANKEDFAHLVLQQYLSQKADTHFLNDEQAERSERTKPSSWAEYTNRASIMSYFTYDEESYLNEDPASSEIVV</sequence>
<dbReference type="RefSeq" id="XP_067495376.1">
    <property type="nucleotide sequence ID" value="XM_067637921.1"/>
</dbReference>
<accession>A0A437AEY9</accession>
<evidence type="ECO:0000313" key="1">
    <source>
        <dbReference type="EMBL" id="RVD89832.1"/>
    </source>
</evidence>
<dbReference type="EMBL" id="SAEB01000001">
    <property type="protein sequence ID" value="RVD89832.1"/>
    <property type="molecule type" value="Genomic_DNA"/>
</dbReference>
<keyword evidence="2" id="KW-1185">Reference proteome</keyword>
<reference evidence="1 2" key="1">
    <citation type="submission" date="2019-01" db="EMBL/GenBank/DDBJ databases">
        <title>Intercellular communication is required for trap formation in the nematode-trapping fungus Duddingtonia flagrans.</title>
        <authorList>
            <person name="Youssar L."/>
            <person name="Wernet V."/>
            <person name="Hensel N."/>
            <person name="Hildebrandt H.-G."/>
            <person name="Fischer R."/>
        </authorList>
    </citation>
    <scope>NUCLEOTIDE SEQUENCE [LARGE SCALE GENOMIC DNA]</scope>
    <source>
        <strain evidence="1 2">CBS H-5679</strain>
    </source>
</reference>
<protein>
    <submittedName>
        <fullName evidence="1">Uncharacterized protein</fullName>
    </submittedName>
</protein>
<evidence type="ECO:0000313" key="2">
    <source>
        <dbReference type="Proteomes" id="UP000283090"/>
    </source>
</evidence>
<organism evidence="1 2">
    <name type="scientific">Arthrobotrys flagrans</name>
    <name type="common">Nematode-trapping fungus</name>
    <name type="synonym">Trichothecium flagrans</name>
    <dbReference type="NCBI Taxonomy" id="97331"/>
    <lineage>
        <taxon>Eukaryota</taxon>
        <taxon>Fungi</taxon>
        <taxon>Dikarya</taxon>
        <taxon>Ascomycota</taxon>
        <taxon>Pezizomycotina</taxon>
        <taxon>Orbiliomycetes</taxon>
        <taxon>Orbiliales</taxon>
        <taxon>Orbiliaceae</taxon>
        <taxon>Arthrobotrys</taxon>
    </lineage>
</organism>
<name>A0A437AEY9_ARTFL</name>
<dbReference type="VEuPathDB" id="FungiDB:DFL_000822"/>